<comment type="similarity">
    <text evidence="1">Belongs to the metallo-beta-lactamase superfamily. RNA-metabolizing metallo-beta-lactamase-like family. CPSF2/YSH1 subfamily.</text>
</comment>
<sequence>MPRMCSLAGNNVTSNCSANVLISVDTAGRVLELAQLLDQIWRTKDAGLGVYSLALLNNVSYNVVEFSKSQVSLS</sequence>
<comment type="subcellular location">
    <subcellularLocation>
        <location evidence="1">Nucleus</location>
    </subcellularLocation>
</comment>
<gene>
    <name evidence="2" type="ORF">QQF64_023691</name>
</gene>
<dbReference type="Proteomes" id="UP001558613">
    <property type="component" value="Unassembled WGS sequence"/>
</dbReference>
<comment type="caution">
    <text evidence="2">The sequence shown here is derived from an EMBL/GenBank/DDBJ whole genome shotgun (WGS) entry which is preliminary data.</text>
</comment>
<keyword evidence="1" id="KW-0694">RNA-binding</keyword>
<proteinExistence type="inferred from homology"/>
<protein>
    <recommendedName>
        <fullName evidence="1">Cleavage and polyadenylation specificity factor subunit 2</fullName>
    </recommendedName>
    <alternativeName>
        <fullName evidence="1">Cleavage and polyadenylation specificity factor 100 kDa subunit</fullName>
    </alternativeName>
</protein>
<organism evidence="2 3">
    <name type="scientific">Cirrhinus molitorella</name>
    <name type="common">mud carp</name>
    <dbReference type="NCBI Taxonomy" id="172907"/>
    <lineage>
        <taxon>Eukaryota</taxon>
        <taxon>Metazoa</taxon>
        <taxon>Chordata</taxon>
        <taxon>Craniata</taxon>
        <taxon>Vertebrata</taxon>
        <taxon>Euteleostomi</taxon>
        <taxon>Actinopterygii</taxon>
        <taxon>Neopterygii</taxon>
        <taxon>Teleostei</taxon>
        <taxon>Ostariophysi</taxon>
        <taxon>Cypriniformes</taxon>
        <taxon>Cyprinidae</taxon>
        <taxon>Labeoninae</taxon>
        <taxon>Labeonini</taxon>
        <taxon>Cirrhinus</taxon>
    </lineage>
</organism>
<dbReference type="SUPFAM" id="SSF56281">
    <property type="entry name" value="Metallo-hydrolase/oxidoreductase"/>
    <property type="match status" value="1"/>
</dbReference>
<evidence type="ECO:0000313" key="2">
    <source>
        <dbReference type="EMBL" id="KAL1277018.1"/>
    </source>
</evidence>
<dbReference type="Gene3D" id="3.40.50.10890">
    <property type="match status" value="1"/>
</dbReference>
<dbReference type="InterPro" id="IPR036866">
    <property type="entry name" value="RibonucZ/Hydroxyglut_hydro"/>
</dbReference>
<evidence type="ECO:0000256" key="1">
    <source>
        <dbReference type="RuleBase" id="RU365006"/>
    </source>
</evidence>
<keyword evidence="1" id="KW-0507">mRNA processing</keyword>
<accession>A0ABR3NJ45</accession>
<dbReference type="PANTHER" id="PTHR45922:SF1">
    <property type="entry name" value="CLEAVAGE AND POLYADENYLATION SPECIFICITY FACTOR SUBUNIT 2"/>
    <property type="match status" value="1"/>
</dbReference>
<dbReference type="InterPro" id="IPR027075">
    <property type="entry name" value="CPSF2"/>
</dbReference>
<keyword evidence="1" id="KW-0539">Nucleus</keyword>
<name>A0ABR3NJ45_9TELE</name>
<reference evidence="2 3" key="1">
    <citation type="submission" date="2023-09" db="EMBL/GenBank/DDBJ databases">
        <authorList>
            <person name="Wang M."/>
        </authorList>
    </citation>
    <scope>NUCLEOTIDE SEQUENCE [LARGE SCALE GENOMIC DNA]</scope>
    <source>
        <strain evidence="2">GT-2023</strain>
        <tissue evidence="2">Liver</tissue>
    </source>
</reference>
<dbReference type="EMBL" id="JAYMGO010000003">
    <property type="protein sequence ID" value="KAL1277018.1"/>
    <property type="molecule type" value="Genomic_DNA"/>
</dbReference>
<dbReference type="PANTHER" id="PTHR45922">
    <property type="entry name" value="CLEAVAGE AND POLYADENYLATION SPECIFICITY FACTOR SUBUNIT 2"/>
    <property type="match status" value="1"/>
</dbReference>
<keyword evidence="3" id="KW-1185">Reference proteome</keyword>
<evidence type="ECO:0000313" key="3">
    <source>
        <dbReference type="Proteomes" id="UP001558613"/>
    </source>
</evidence>